<accession>A0A7G9YUB2</accession>
<sequence length="615" mass="71088">MKIKKLILENFRIFKEITTIDFDNLTAFIGKNDIGKSTILEVLDIFFNDKDARVKIDKDDLSKGEDSSDILIGVAFEDLPKELIIDATVETSLKEEYLLNKDGNLEVHKIYSNGKLKRTSILTNHPNNPRLKDLLSLKISELKTRAQDLGIDLSEEDKRVSSKIRKAIRENINEEIKLEEISILVDKEGAKQIWEQLKNYMPLYALFQSDRQNVDQDSEVQDPMKIAIKKILRGEELQEKLKGIQDEVETTITEIANQTIEKLNEMNPEIAQELKPEIPEPKWENVFKGITISSDEGIPLNKRGSGVRRLILLNFFRAEAEKKKEERNVPNMIYAFEEPETSQHPEHQRKLIEAFLELSSRDDTQIFLTTHSPGIASLLPVESLGFLYKRDGRILIEKGTDEIFEKISASIGVLPSIDKEKIDELKLIVCVEGPTDVEFFKRLSKKVDEDIIIDLEKDQGVVLIPLGGSTLKHWVDNHYLRKLSLPEIHIYDGDKEEYKQTARQVDSRDDGSRGFTTQKREIENYVHPSIIEQIFHELNHNTLIDRTQDNWIEQWNQLDIIPSIKTNGVSLREIKIKEKICTEGIENMTVKLFQELQAYEEIKEWFRAMKNNILD</sequence>
<dbReference type="AlphaFoldDB" id="A0A7G9YUB2"/>
<dbReference type="InterPro" id="IPR041685">
    <property type="entry name" value="AAA_GajA/Old/RecF-like"/>
</dbReference>
<name>A0A7G9YUB2_9EURY</name>
<reference evidence="2" key="1">
    <citation type="submission" date="2020-06" db="EMBL/GenBank/DDBJ databases">
        <title>Unique genomic features of the anaerobic methanotrophic archaea.</title>
        <authorList>
            <person name="Chadwick G.L."/>
            <person name="Skennerton C.T."/>
            <person name="Laso-Perez R."/>
            <person name="Leu A.O."/>
            <person name="Speth D.R."/>
            <person name="Yu H."/>
            <person name="Morgan-Lang C."/>
            <person name="Hatzenpichler R."/>
            <person name="Goudeau D."/>
            <person name="Malmstrom R."/>
            <person name="Brazelton W.J."/>
            <person name="Woyke T."/>
            <person name="Hallam S.J."/>
            <person name="Tyson G.W."/>
            <person name="Wegener G."/>
            <person name="Boetius A."/>
            <person name="Orphan V."/>
        </authorList>
    </citation>
    <scope>NUCLEOTIDE SEQUENCE</scope>
</reference>
<feature type="domain" description="Endonuclease GajA/Old nuclease/RecF-like AAA" evidence="1">
    <location>
        <begin position="1"/>
        <end position="376"/>
    </location>
</feature>
<dbReference type="PANTHER" id="PTHR43581">
    <property type="entry name" value="ATP/GTP PHOSPHATASE"/>
    <property type="match status" value="1"/>
</dbReference>
<dbReference type="InterPro" id="IPR051396">
    <property type="entry name" value="Bact_Antivir_Def_Nuclease"/>
</dbReference>
<gene>
    <name evidence="2" type="ORF">FJOHDBIG_00045</name>
</gene>
<dbReference type="SUPFAM" id="SSF52540">
    <property type="entry name" value="P-loop containing nucleoside triphosphate hydrolases"/>
    <property type="match status" value="1"/>
</dbReference>
<organism evidence="2">
    <name type="scientific">Candidatus Methanophagaceae archaeon ANME-1 ERB6</name>
    <dbReference type="NCBI Taxonomy" id="2759912"/>
    <lineage>
        <taxon>Archaea</taxon>
        <taxon>Methanobacteriati</taxon>
        <taxon>Methanobacteriota</taxon>
        <taxon>Stenosarchaea group</taxon>
        <taxon>Methanomicrobia</taxon>
        <taxon>Candidatus Methanophagales</taxon>
        <taxon>Candidatus Methanophagaceae</taxon>
    </lineage>
</organism>
<evidence type="ECO:0000259" key="1">
    <source>
        <dbReference type="Pfam" id="PF13175"/>
    </source>
</evidence>
<protein>
    <recommendedName>
        <fullName evidence="1">Endonuclease GajA/Old nuclease/RecF-like AAA domain-containing protein</fullName>
    </recommendedName>
</protein>
<dbReference type="EMBL" id="MT631473">
    <property type="protein sequence ID" value="QNO51596.1"/>
    <property type="molecule type" value="Genomic_DNA"/>
</dbReference>
<dbReference type="Pfam" id="PF13175">
    <property type="entry name" value="AAA_15"/>
    <property type="match status" value="1"/>
</dbReference>
<dbReference type="PANTHER" id="PTHR43581:SF4">
    <property type="entry name" value="ATP_GTP PHOSPHATASE"/>
    <property type="match status" value="1"/>
</dbReference>
<dbReference type="Gene3D" id="3.40.50.300">
    <property type="entry name" value="P-loop containing nucleotide triphosphate hydrolases"/>
    <property type="match status" value="1"/>
</dbReference>
<evidence type="ECO:0000313" key="2">
    <source>
        <dbReference type="EMBL" id="QNO51596.1"/>
    </source>
</evidence>
<dbReference type="InterPro" id="IPR027417">
    <property type="entry name" value="P-loop_NTPase"/>
</dbReference>
<proteinExistence type="predicted"/>